<evidence type="ECO:0000313" key="2">
    <source>
        <dbReference type="Proteomes" id="UP000009168"/>
    </source>
</evidence>
<protein>
    <submittedName>
        <fullName evidence="1">Uncharacterized protein</fullName>
    </submittedName>
</protein>
<name>Q232V4_TETTS</name>
<reference evidence="2" key="1">
    <citation type="journal article" date="2006" name="PLoS Biol.">
        <title>Macronuclear genome sequence of the ciliate Tetrahymena thermophila, a model eukaryote.</title>
        <authorList>
            <person name="Eisen J.A."/>
            <person name="Coyne R.S."/>
            <person name="Wu M."/>
            <person name="Wu D."/>
            <person name="Thiagarajan M."/>
            <person name="Wortman J.R."/>
            <person name="Badger J.H."/>
            <person name="Ren Q."/>
            <person name="Amedeo P."/>
            <person name="Jones K.M."/>
            <person name="Tallon L.J."/>
            <person name="Delcher A.L."/>
            <person name="Salzberg S.L."/>
            <person name="Silva J.C."/>
            <person name="Haas B.J."/>
            <person name="Majoros W.H."/>
            <person name="Farzad M."/>
            <person name="Carlton J.M."/>
            <person name="Smith R.K. Jr."/>
            <person name="Garg J."/>
            <person name="Pearlman R.E."/>
            <person name="Karrer K.M."/>
            <person name="Sun L."/>
            <person name="Manning G."/>
            <person name="Elde N.C."/>
            <person name="Turkewitz A.P."/>
            <person name="Asai D.J."/>
            <person name="Wilkes D.E."/>
            <person name="Wang Y."/>
            <person name="Cai H."/>
            <person name="Collins K."/>
            <person name="Stewart B.A."/>
            <person name="Lee S.R."/>
            <person name="Wilamowska K."/>
            <person name="Weinberg Z."/>
            <person name="Ruzzo W.L."/>
            <person name="Wloga D."/>
            <person name="Gaertig J."/>
            <person name="Frankel J."/>
            <person name="Tsao C.-C."/>
            <person name="Gorovsky M.A."/>
            <person name="Keeling P.J."/>
            <person name="Waller R.F."/>
            <person name="Patron N.J."/>
            <person name="Cherry J.M."/>
            <person name="Stover N.A."/>
            <person name="Krieger C.J."/>
            <person name="del Toro C."/>
            <person name="Ryder H.F."/>
            <person name="Williamson S.C."/>
            <person name="Barbeau R.A."/>
            <person name="Hamilton E.P."/>
            <person name="Orias E."/>
        </authorList>
    </citation>
    <scope>NUCLEOTIDE SEQUENCE [LARGE SCALE GENOMIC DNA]</scope>
    <source>
        <strain evidence="2">SB210</strain>
    </source>
</reference>
<dbReference type="AlphaFoldDB" id="Q232V4"/>
<dbReference type="HOGENOM" id="CLU_1716922_0_0_1"/>
<proteinExistence type="predicted"/>
<dbReference type="InParanoid" id="Q232V4"/>
<gene>
    <name evidence="1" type="ORF">TTHERM_00396980</name>
</gene>
<dbReference type="GeneID" id="7829693"/>
<accession>Q232V4</accession>
<dbReference type="KEGG" id="tet:TTHERM_00396980"/>
<dbReference type="Proteomes" id="UP000009168">
    <property type="component" value="Unassembled WGS sequence"/>
</dbReference>
<dbReference type="RefSeq" id="XP_001011971.2">
    <property type="nucleotide sequence ID" value="XM_001011971.2"/>
</dbReference>
<keyword evidence="2" id="KW-1185">Reference proteome</keyword>
<evidence type="ECO:0000313" key="1">
    <source>
        <dbReference type="EMBL" id="EAR91726.2"/>
    </source>
</evidence>
<sequence>MRDNNITNENQVNLSDYSSYGTNYEKSIMQYQFKILQMQQQNQILGDQSQSLMQFPSQIINNLEIIQHNSIQNDYKSDVCNLQSDEQKNVGTDHSFSNNQQDLLFKQSEQSQKCHDTNYDIFKDVSKTNGQDSYQTKQNLMQPNLKEIQCSLPSQNFKNTIKNKNAQNRTFNSGSSFDIKEQNKANSKCMEKKVALNTCIGVKYEKDSISKFFVFQTLEFERSLNQTNK</sequence>
<dbReference type="EMBL" id="GG662770">
    <property type="protein sequence ID" value="EAR91726.2"/>
    <property type="molecule type" value="Genomic_DNA"/>
</dbReference>
<organism evidence="1 2">
    <name type="scientific">Tetrahymena thermophila (strain SB210)</name>
    <dbReference type="NCBI Taxonomy" id="312017"/>
    <lineage>
        <taxon>Eukaryota</taxon>
        <taxon>Sar</taxon>
        <taxon>Alveolata</taxon>
        <taxon>Ciliophora</taxon>
        <taxon>Intramacronucleata</taxon>
        <taxon>Oligohymenophorea</taxon>
        <taxon>Hymenostomatida</taxon>
        <taxon>Tetrahymenina</taxon>
        <taxon>Tetrahymenidae</taxon>
        <taxon>Tetrahymena</taxon>
    </lineage>
</organism>